<gene>
    <name evidence="1" type="ORF">E2C01_085477</name>
</gene>
<comment type="caution">
    <text evidence="1">The sequence shown here is derived from an EMBL/GenBank/DDBJ whole genome shotgun (WGS) entry which is preliminary data.</text>
</comment>
<organism evidence="1 2">
    <name type="scientific">Portunus trituberculatus</name>
    <name type="common">Swimming crab</name>
    <name type="synonym">Neptunus trituberculatus</name>
    <dbReference type="NCBI Taxonomy" id="210409"/>
    <lineage>
        <taxon>Eukaryota</taxon>
        <taxon>Metazoa</taxon>
        <taxon>Ecdysozoa</taxon>
        <taxon>Arthropoda</taxon>
        <taxon>Crustacea</taxon>
        <taxon>Multicrustacea</taxon>
        <taxon>Malacostraca</taxon>
        <taxon>Eumalacostraca</taxon>
        <taxon>Eucarida</taxon>
        <taxon>Decapoda</taxon>
        <taxon>Pleocyemata</taxon>
        <taxon>Brachyura</taxon>
        <taxon>Eubrachyura</taxon>
        <taxon>Portunoidea</taxon>
        <taxon>Portunidae</taxon>
        <taxon>Portuninae</taxon>
        <taxon>Portunus</taxon>
    </lineage>
</organism>
<reference evidence="1 2" key="1">
    <citation type="submission" date="2019-05" db="EMBL/GenBank/DDBJ databases">
        <title>Another draft genome of Portunus trituberculatus and its Hox gene families provides insights of decapod evolution.</title>
        <authorList>
            <person name="Jeong J.-H."/>
            <person name="Song I."/>
            <person name="Kim S."/>
            <person name="Choi T."/>
            <person name="Kim D."/>
            <person name="Ryu S."/>
            <person name="Kim W."/>
        </authorList>
    </citation>
    <scope>NUCLEOTIDE SEQUENCE [LARGE SCALE GENOMIC DNA]</scope>
    <source>
        <tissue evidence="1">Muscle</tissue>
    </source>
</reference>
<evidence type="ECO:0000313" key="2">
    <source>
        <dbReference type="Proteomes" id="UP000324222"/>
    </source>
</evidence>
<accession>A0A5B7JC14</accession>
<name>A0A5B7JC14_PORTR</name>
<evidence type="ECO:0000313" key="1">
    <source>
        <dbReference type="EMBL" id="MPC90488.1"/>
    </source>
</evidence>
<keyword evidence="2" id="KW-1185">Reference proteome</keyword>
<protein>
    <submittedName>
        <fullName evidence="1">Uncharacterized protein</fullName>
    </submittedName>
</protein>
<dbReference type="EMBL" id="VSRR010084532">
    <property type="protein sequence ID" value="MPC90488.1"/>
    <property type="molecule type" value="Genomic_DNA"/>
</dbReference>
<proteinExistence type="predicted"/>
<dbReference type="Proteomes" id="UP000324222">
    <property type="component" value="Unassembled WGS sequence"/>
</dbReference>
<dbReference type="AlphaFoldDB" id="A0A5B7JC14"/>
<sequence>MVMVCAAAYRGRVRQGRAGVVAGRAVWRGRGGRGVPHASMTCTVA</sequence>